<evidence type="ECO:0000256" key="6">
    <source>
        <dbReference type="ARBA" id="ARBA00022980"/>
    </source>
</evidence>
<name>A0A7S1N393_9EUGL</name>
<feature type="compositionally biased region" description="Basic residues" evidence="9">
    <location>
        <begin position="40"/>
        <end position="49"/>
    </location>
</feature>
<dbReference type="Pfam" id="PF24807">
    <property type="entry name" value="WD40_CDC20-Fz"/>
    <property type="match status" value="1"/>
</dbReference>
<evidence type="ECO:0000313" key="11">
    <source>
        <dbReference type="EMBL" id="CAD8994198.1"/>
    </source>
</evidence>
<dbReference type="CDD" id="cd00200">
    <property type="entry name" value="WD40"/>
    <property type="match status" value="1"/>
</dbReference>
<dbReference type="GO" id="GO:1905786">
    <property type="term" value="P:positive regulation of anaphase-promoting complex-dependent catabolic process"/>
    <property type="evidence" value="ECO:0007669"/>
    <property type="project" value="TreeGrafter"/>
</dbReference>
<dbReference type="PROSITE" id="PS00678">
    <property type="entry name" value="WD_REPEATS_1"/>
    <property type="match status" value="1"/>
</dbReference>
<evidence type="ECO:0000256" key="1">
    <source>
        <dbReference type="ARBA" id="ARBA00006445"/>
    </source>
</evidence>
<dbReference type="GO" id="GO:0010997">
    <property type="term" value="F:anaphase-promoting complex binding"/>
    <property type="evidence" value="ECO:0007669"/>
    <property type="project" value="InterPro"/>
</dbReference>
<dbReference type="InterPro" id="IPR015943">
    <property type="entry name" value="WD40/YVTN_repeat-like_dom_sf"/>
</dbReference>
<dbReference type="PANTHER" id="PTHR19918">
    <property type="entry name" value="CELL DIVISION CYCLE 20 CDC20 FIZZY -RELATED"/>
    <property type="match status" value="1"/>
</dbReference>
<keyword evidence="6" id="KW-0687">Ribonucleoprotein</keyword>
<feature type="compositionally biased region" description="Low complexity" evidence="9">
    <location>
        <begin position="54"/>
        <end position="68"/>
    </location>
</feature>
<dbReference type="InterPro" id="IPR001680">
    <property type="entry name" value="WD40_rpt"/>
</dbReference>
<feature type="repeat" description="WD" evidence="8">
    <location>
        <begin position="448"/>
        <end position="480"/>
    </location>
</feature>
<gene>
    <name evidence="11" type="ORF">EGYM00392_LOCUS5253</name>
</gene>
<dbReference type="SMART" id="SM00320">
    <property type="entry name" value="WD40"/>
    <property type="match status" value="5"/>
</dbReference>
<evidence type="ECO:0000256" key="9">
    <source>
        <dbReference type="SAM" id="MobiDB-lite"/>
    </source>
</evidence>
<dbReference type="GO" id="GO:0005840">
    <property type="term" value="C:ribosome"/>
    <property type="evidence" value="ECO:0007669"/>
    <property type="project" value="UniProtKB-KW"/>
</dbReference>
<accession>A0A7S1N393</accession>
<evidence type="ECO:0000259" key="10">
    <source>
        <dbReference type="Pfam" id="PF24807"/>
    </source>
</evidence>
<keyword evidence="6" id="KW-0689">Ribosomal protein</keyword>
<dbReference type="PROSITE" id="PS50082">
    <property type="entry name" value="WD_REPEATS_2"/>
    <property type="match status" value="3"/>
</dbReference>
<reference evidence="11" key="1">
    <citation type="submission" date="2021-01" db="EMBL/GenBank/DDBJ databases">
        <authorList>
            <person name="Corre E."/>
            <person name="Pelletier E."/>
            <person name="Niang G."/>
            <person name="Scheremetjew M."/>
            <person name="Finn R."/>
            <person name="Kale V."/>
            <person name="Holt S."/>
            <person name="Cochrane G."/>
            <person name="Meng A."/>
            <person name="Brown T."/>
            <person name="Cohen L."/>
        </authorList>
    </citation>
    <scope>NUCLEOTIDE SEQUENCE</scope>
    <source>
        <strain evidence="11">NIES-381</strain>
    </source>
</reference>
<keyword evidence="7" id="KW-0131">Cell cycle</keyword>
<dbReference type="AlphaFoldDB" id="A0A7S1N393"/>
<feature type="region of interest" description="Disordered" evidence="9">
    <location>
        <begin position="131"/>
        <end position="152"/>
    </location>
</feature>
<feature type="domain" description="CDC20/Fizzy WD40" evidence="10">
    <location>
        <begin position="184"/>
        <end position="479"/>
    </location>
</feature>
<dbReference type="GO" id="GO:0051301">
    <property type="term" value="P:cell division"/>
    <property type="evidence" value="ECO:0007669"/>
    <property type="project" value="UniProtKB-KW"/>
</dbReference>
<sequence length="513" mass="55841">MTSCLPPASPPCQSPLRSPLRSPSLRSPLCSPLRSPLRSPMRHTLHRTPRSTNTPLSPGSCCSTTPSSVQSPDRFIPCRKSLDIDFANFTLTQEIANVCLDNEDHGLQSYKNTLATTLFEDRESNSVLGNSLRNAVPQSPHSGAAPGTPLGRQASLRGVYQQNKKRGFQKPTIRNIPTKEERILDAPGMLDDFYLHLLSWSLGNLLAVALQNNVYIWNAETGSAHHLCGLQEEQPQRYYSSLGWSVQDPHILALSSGPPDNGIEMWDATAGTRLSALQGQAHRVGVLSWNGSLLASGARDGTIMIHDTRSGSRVASMTGHMGEVCGLSWSPDGLNLASGGNDNLVQLFDVNRLDAPKTTLRGHTAAVKALGWSPHQSNLLASGGGTEDTTLRFWNTTTGACSNSVYTASQICCLLWSKHSNEVVTSHGFSDYQLTIWKYPMLVSLAELKGHAARVLHLAISPDGQTVVSAAADETIRFWKCFAKEENSSMKSPHWDKVNKRPSLLSDSALMIR</sequence>
<feature type="repeat" description="WD" evidence="8">
    <location>
        <begin position="360"/>
        <end position="404"/>
    </location>
</feature>
<keyword evidence="5" id="KW-0498">Mitosis</keyword>
<dbReference type="InterPro" id="IPR011047">
    <property type="entry name" value="Quinoprotein_ADH-like_sf"/>
</dbReference>
<feature type="compositionally biased region" description="Polar residues" evidence="9">
    <location>
        <begin position="131"/>
        <end position="141"/>
    </location>
</feature>
<evidence type="ECO:0000256" key="4">
    <source>
        <dbReference type="ARBA" id="ARBA00022737"/>
    </source>
</evidence>
<dbReference type="PANTHER" id="PTHR19918:SF8">
    <property type="entry name" value="FI02843P"/>
    <property type="match status" value="1"/>
</dbReference>
<evidence type="ECO:0000256" key="3">
    <source>
        <dbReference type="ARBA" id="ARBA00022618"/>
    </source>
</evidence>
<dbReference type="GO" id="GO:0005680">
    <property type="term" value="C:anaphase-promoting complex"/>
    <property type="evidence" value="ECO:0007669"/>
    <property type="project" value="TreeGrafter"/>
</dbReference>
<dbReference type="PROSITE" id="PS50294">
    <property type="entry name" value="WD_REPEATS_REGION"/>
    <property type="match status" value="2"/>
</dbReference>
<feature type="compositionally biased region" description="Low complexity" evidence="9">
    <location>
        <begin position="14"/>
        <end position="39"/>
    </location>
</feature>
<evidence type="ECO:0000256" key="8">
    <source>
        <dbReference type="PROSITE-ProRule" id="PRU00221"/>
    </source>
</evidence>
<keyword evidence="4" id="KW-0677">Repeat</keyword>
<keyword evidence="2 8" id="KW-0853">WD repeat</keyword>
<dbReference type="GO" id="GO:0031145">
    <property type="term" value="P:anaphase-promoting complex-dependent catabolic process"/>
    <property type="evidence" value="ECO:0007669"/>
    <property type="project" value="TreeGrafter"/>
</dbReference>
<protein>
    <recommendedName>
        <fullName evidence="10">CDC20/Fizzy WD40 domain-containing protein</fullName>
    </recommendedName>
</protein>
<organism evidence="11">
    <name type="scientific">Eutreptiella gymnastica</name>
    <dbReference type="NCBI Taxonomy" id="73025"/>
    <lineage>
        <taxon>Eukaryota</taxon>
        <taxon>Discoba</taxon>
        <taxon>Euglenozoa</taxon>
        <taxon>Euglenida</taxon>
        <taxon>Spirocuta</taxon>
        <taxon>Euglenophyceae</taxon>
        <taxon>Eutreptiales</taxon>
        <taxon>Eutreptiaceae</taxon>
        <taxon>Eutreptiella</taxon>
    </lineage>
</organism>
<evidence type="ECO:0000256" key="7">
    <source>
        <dbReference type="ARBA" id="ARBA00023306"/>
    </source>
</evidence>
<dbReference type="InterPro" id="IPR019775">
    <property type="entry name" value="WD40_repeat_CS"/>
</dbReference>
<feature type="region of interest" description="Disordered" evidence="9">
    <location>
        <begin position="1"/>
        <end position="69"/>
    </location>
</feature>
<feature type="repeat" description="WD" evidence="8">
    <location>
        <begin position="317"/>
        <end position="358"/>
    </location>
</feature>
<evidence type="ECO:0000256" key="2">
    <source>
        <dbReference type="ARBA" id="ARBA00022574"/>
    </source>
</evidence>
<dbReference type="GO" id="GO:1990757">
    <property type="term" value="F:ubiquitin ligase activator activity"/>
    <property type="evidence" value="ECO:0007669"/>
    <property type="project" value="TreeGrafter"/>
</dbReference>
<comment type="similarity">
    <text evidence="1">Belongs to the WD repeat CDC20/Fizzy family.</text>
</comment>
<dbReference type="SUPFAM" id="SSF50998">
    <property type="entry name" value="Quinoprotein alcohol dehydrogenase-like"/>
    <property type="match status" value="1"/>
</dbReference>
<dbReference type="InterPro" id="IPR056150">
    <property type="entry name" value="WD40_CDC20-Fz"/>
</dbReference>
<proteinExistence type="inferred from homology"/>
<dbReference type="EMBL" id="HBGA01013637">
    <property type="protein sequence ID" value="CAD8994198.1"/>
    <property type="molecule type" value="Transcribed_RNA"/>
</dbReference>
<dbReference type="Gene3D" id="2.130.10.10">
    <property type="entry name" value="YVTN repeat-like/Quinoprotein amine dehydrogenase"/>
    <property type="match status" value="1"/>
</dbReference>
<dbReference type="InterPro" id="IPR033010">
    <property type="entry name" value="Cdc20/Fizzy"/>
</dbReference>
<keyword evidence="3" id="KW-0132">Cell division</keyword>
<evidence type="ECO:0000256" key="5">
    <source>
        <dbReference type="ARBA" id="ARBA00022776"/>
    </source>
</evidence>